<evidence type="ECO:0000256" key="2">
    <source>
        <dbReference type="SAM" id="Phobius"/>
    </source>
</evidence>
<evidence type="ECO:0000256" key="1">
    <source>
        <dbReference type="SAM" id="MobiDB-lite"/>
    </source>
</evidence>
<feature type="region of interest" description="Disordered" evidence="1">
    <location>
        <begin position="268"/>
        <end position="290"/>
    </location>
</feature>
<sequence>MERQRTGTRAAIVLLVFAVIGGTVLALVKLPFLLKTLKHGGKLYGALTFAVFTVPFVLFRRRRKRFFVALVLAACRHADLTYAPGGCLGRRRLRQLFSDLKPGSAQAEDGITGVRRGLTFWFNEVELYKSAGLLKGPERIFRGWLLCIDLPQPGVPPLSCTLTLGARGAAPVLTPLNGAVAEAERRFPPDLRTLAARLAALADAREVRLATDGQRFTLAIDNRRDLFEGIADLEERLTPAVFARFLEELDTLTRVVDELSAALQAQITAPSPQPGASLDAAEPASALNVP</sequence>
<accession>A0A235HKA8</accession>
<dbReference type="EMBL" id="NOWT01000002">
    <property type="protein sequence ID" value="OYD85764.1"/>
    <property type="molecule type" value="Genomic_DNA"/>
</dbReference>
<dbReference type="AlphaFoldDB" id="A0A235HKA8"/>
<comment type="caution">
    <text evidence="3">The sequence shown here is derived from an EMBL/GenBank/DDBJ whole genome shotgun (WGS) entry which is preliminary data.</text>
</comment>
<evidence type="ECO:0008006" key="5">
    <source>
        <dbReference type="Google" id="ProtNLM"/>
    </source>
</evidence>
<proteinExistence type="predicted"/>
<protein>
    <recommendedName>
        <fullName evidence="5">DUF3137 domain-containing protein</fullName>
    </recommendedName>
</protein>
<feature type="transmembrane region" description="Helical" evidence="2">
    <location>
        <begin position="42"/>
        <end position="59"/>
    </location>
</feature>
<evidence type="ECO:0000313" key="4">
    <source>
        <dbReference type="Proteomes" id="UP000215367"/>
    </source>
</evidence>
<keyword evidence="2" id="KW-0812">Transmembrane</keyword>
<reference evidence="3 4" key="1">
    <citation type="submission" date="2017-07" db="EMBL/GenBank/DDBJ databases">
        <title>Whole genome sequence of Azospirillum brasilense 2A1, a potential biofertilizer strain.</title>
        <authorList>
            <person name="Fontana C.A."/>
            <person name="Toffoli L.M."/>
            <person name="Salazar S.M."/>
            <person name="Puglisi E."/>
            <person name="Pedraza R."/>
            <person name="Bassi D."/>
            <person name="Cocconcelli P.S."/>
        </authorList>
    </citation>
    <scope>NUCLEOTIDE SEQUENCE [LARGE SCALE GENOMIC DNA]</scope>
    <source>
        <strain evidence="3 4">2A1</strain>
    </source>
</reference>
<keyword evidence="2" id="KW-0472">Membrane</keyword>
<organism evidence="3 4">
    <name type="scientific">Azospirillum brasilense</name>
    <dbReference type="NCBI Taxonomy" id="192"/>
    <lineage>
        <taxon>Bacteria</taxon>
        <taxon>Pseudomonadati</taxon>
        <taxon>Pseudomonadota</taxon>
        <taxon>Alphaproteobacteria</taxon>
        <taxon>Rhodospirillales</taxon>
        <taxon>Azospirillaceae</taxon>
        <taxon>Azospirillum</taxon>
    </lineage>
</organism>
<gene>
    <name evidence="3" type="ORF">CHT98_03135</name>
</gene>
<evidence type="ECO:0000313" key="3">
    <source>
        <dbReference type="EMBL" id="OYD85764.1"/>
    </source>
</evidence>
<dbReference type="Proteomes" id="UP000215367">
    <property type="component" value="Unassembled WGS sequence"/>
</dbReference>
<keyword evidence="2" id="KW-1133">Transmembrane helix</keyword>
<name>A0A235HKA8_AZOBR</name>